<protein>
    <submittedName>
        <fullName evidence="1">Uncharacterized protein</fullName>
    </submittedName>
</protein>
<dbReference type="GeneID" id="24439376"/>
<name>W7XBH1_TETTS</name>
<organism evidence="1 2">
    <name type="scientific">Tetrahymena thermophila (strain SB210)</name>
    <dbReference type="NCBI Taxonomy" id="312017"/>
    <lineage>
        <taxon>Eukaryota</taxon>
        <taxon>Sar</taxon>
        <taxon>Alveolata</taxon>
        <taxon>Ciliophora</taxon>
        <taxon>Intramacronucleata</taxon>
        <taxon>Oligohymenophorea</taxon>
        <taxon>Hymenostomatida</taxon>
        <taxon>Tetrahymenina</taxon>
        <taxon>Tetrahymenidae</taxon>
        <taxon>Tetrahymena</taxon>
    </lineage>
</organism>
<dbReference type="EMBL" id="GG662717">
    <property type="protein sequence ID" value="EWS74687.1"/>
    <property type="molecule type" value="Genomic_DNA"/>
</dbReference>
<reference evidence="2" key="1">
    <citation type="journal article" date="2006" name="PLoS Biol.">
        <title>Macronuclear genome sequence of the ciliate Tetrahymena thermophila, a model eukaryote.</title>
        <authorList>
            <person name="Eisen J.A."/>
            <person name="Coyne R.S."/>
            <person name="Wu M."/>
            <person name="Wu D."/>
            <person name="Thiagarajan M."/>
            <person name="Wortman J.R."/>
            <person name="Badger J.H."/>
            <person name="Ren Q."/>
            <person name="Amedeo P."/>
            <person name="Jones K.M."/>
            <person name="Tallon L.J."/>
            <person name="Delcher A.L."/>
            <person name="Salzberg S.L."/>
            <person name="Silva J.C."/>
            <person name="Haas B.J."/>
            <person name="Majoros W.H."/>
            <person name="Farzad M."/>
            <person name="Carlton J.M."/>
            <person name="Smith R.K. Jr."/>
            <person name="Garg J."/>
            <person name="Pearlman R.E."/>
            <person name="Karrer K.M."/>
            <person name="Sun L."/>
            <person name="Manning G."/>
            <person name="Elde N.C."/>
            <person name="Turkewitz A.P."/>
            <person name="Asai D.J."/>
            <person name="Wilkes D.E."/>
            <person name="Wang Y."/>
            <person name="Cai H."/>
            <person name="Collins K."/>
            <person name="Stewart B.A."/>
            <person name="Lee S.R."/>
            <person name="Wilamowska K."/>
            <person name="Weinberg Z."/>
            <person name="Ruzzo W.L."/>
            <person name="Wloga D."/>
            <person name="Gaertig J."/>
            <person name="Frankel J."/>
            <person name="Tsao C.-C."/>
            <person name="Gorovsky M.A."/>
            <person name="Keeling P.J."/>
            <person name="Waller R.F."/>
            <person name="Patron N.J."/>
            <person name="Cherry J.M."/>
            <person name="Stover N.A."/>
            <person name="Krieger C.J."/>
            <person name="del Toro C."/>
            <person name="Ryder H.F."/>
            <person name="Williamson S.C."/>
            <person name="Barbeau R.A."/>
            <person name="Hamilton E.P."/>
            <person name="Orias E."/>
        </authorList>
    </citation>
    <scope>NUCLEOTIDE SEQUENCE [LARGE SCALE GENOMIC DNA]</scope>
    <source>
        <strain evidence="2">SB210</strain>
    </source>
</reference>
<dbReference type="InParanoid" id="W7XBH1"/>
<gene>
    <name evidence="1" type="ORF">TTHERM_000522559</name>
</gene>
<dbReference type="KEGG" id="tet:TTHERM_000522559"/>
<dbReference type="AlphaFoldDB" id="W7XBH1"/>
<accession>W7XBH1</accession>
<evidence type="ECO:0000313" key="2">
    <source>
        <dbReference type="Proteomes" id="UP000009168"/>
    </source>
</evidence>
<proteinExistence type="predicted"/>
<dbReference type="Proteomes" id="UP000009168">
    <property type="component" value="Unassembled WGS sequence"/>
</dbReference>
<evidence type="ECO:0000313" key="1">
    <source>
        <dbReference type="EMBL" id="EWS74687.1"/>
    </source>
</evidence>
<dbReference type="RefSeq" id="XP_012652777.1">
    <property type="nucleotide sequence ID" value="XM_012797323.1"/>
</dbReference>
<sequence>MSIALQVMKDQLLEQFIIQIKDQTCKRQKDVQQQATNNQMEKMEIIIKGIIKDKKIILENQINADLLLLIMKIYQDMNQTKIINSLKLTINFMMAALMFRS</sequence>
<keyword evidence="2" id="KW-1185">Reference proteome</keyword>